<name>A0ACC3SXK0_LIPKO</name>
<evidence type="ECO:0000313" key="1">
    <source>
        <dbReference type="EMBL" id="KAK9235507.1"/>
    </source>
</evidence>
<sequence length="415" mass="48713">MTDPTSSVGLQLVLAVVVLIWAIYSYGFRKRESQSTSKPVATEKNEGLEMPPEPTPLENLTPEKLKSYDDRPWRPFRWPYHQTMSIFKLDINHWLDMDKWYERYVAEKMDTIRRTGNEYCDCLPDGEDAVEELLETVVEHLTKRYPKLFVKTDIGLDNLVTGEKIDLRKPYKEPPLHYLARLTKEDFYLVKKREDGKHYLVAAVVPAPGGFFGVQNKIGQHLDVIHHEVPYYEEKLKVSMERWFARMKPADPVERASWFICWDHELLCNGIYALGPGETIPDDTNHLKYNVRVCRQTLRRLPKSQAIIFSNHPIFYSIEEMKDEPFVPSMLKKVVLEGPEKILKYKGFEKCEQHLIPYLDRLIQRQIDLGIIKADDPLRTRPSYPFAEWYDINDKHTGNGYTNPFFKKAQEEEEK</sequence>
<comment type="caution">
    <text evidence="1">The sequence shown here is derived from an EMBL/GenBank/DDBJ whole genome shotgun (WGS) entry which is preliminary data.</text>
</comment>
<evidence type="ECO:0000313" key="2">
    <source>
        <dbReference type="Proteomes" id="UP001433508"/>
    </source>
</evidence>
<organism evidence="1 2">
    <name type="scientific">Lipomyces kononenkoae</name>
    <name type="common">Yeast</name>
    <dbReference type="NCBI Taxonomy" id="34357"/>
    <lineage>
        <taxon>Eukaryota</taxon>
        <taxon>Fungi</taxon>
        <taxon>Dikarya</taxon>
        <taxon>Ascomycota</taxon>
        <taxon>Saccharomycotina</taxon>
        <taxon>Lipomycetes</taxon>
        <taxon>Lipomycetales</taxon>
        <taxon>Lipomycetaceae</taxon>
        <taxon>Lipomyces</taxon>
    </lineage>
</organism>
<protein>
    <submittedName>
        <fullName evidence="1">Uncharacterized protein</fullName>
    </submittedName>
</protein>
<proteinExistence type="predicted"/>
<gene>
    <name evidence="1" type="ORF">V1525DRAFT_364898</name>
</gene>
<reference evidence="2" key="1">
    <citation type="journal article" date="2024" name="Front. Bioeng. Biotechnol.">
        <title>Genome-scale model development and genomic sequencing of the oleaginous clade Lipomyces.</title>
        <authorList>
            <person name="Czajka J.J."/>
            <person name="Han Y."/>
            <person name="Kim J."/>
            <person name="Mondo S.J."/>
            <person name="Hofstad B.A."/>
            <person name="Robles A."/>
            <person name="Haridas S."/>
            <person name="Riley R."/>
            <person name="LaButti K."/>
            <person name="Pangilinan J."/>
            <person name="Andreopoulos W."/>
            <person name="Lipzen A."/>
            <person name="Yan J."/>
            <person name="Wang M."/>
            <person name="Ng V."/>
            <person name="Grigoriev I.V."/>
            <person name="Spatafora J.W."/>
            <person name="Magnuson J.K."/>
            <person name="Baker S.E."/>
            <person name="Pomraning K.R."/>
        </authorList>
    </citation>
    <scope>NUCLEOTIDE SEQUENCE [LARGE SCALE GENOMIC DNA]</scope>
    <source>
        <strain evidence="2">CBS 7786</strain>
    </source>
</reference>
<dbReference type="EMBL" id="MU971413">
    <property type="protein sequence ID" value="KAK9235507.1"/>
    <property type="molecule type" value="Genomic_DNA"/>
</dbReference>
<dbReference type="Proteomes" id="UP001433508">
    <property type="component" value="Unassembled WGS sequence"/>
</dbReference>
<accession>A0ACC3SXK0</accession>
<keyword evidence="2" id="KW-1185">Reference proteome</keyword>